<dbReference type="Proteomes" id="UP000193642">
    <property type="component" value="Unassembled WGS sequence"/>
</dbReference>
<dbReference type="AlphaFoldDB" id="A0A1Y2CQU1"/>
<evidence type="ECO:0000313" key="2">
    <source>
        <dbReference type="EMBL" id="ORY49409.1"/>
    </source>
</evidence>
<protein>
    <submittedName>
        <fullName evidence="2">Uncharacterized protein</fullName>
    </submittedName>
</protein>
<organism evidence="2 3">
    <name type="scientific">Rhizoclosmatium globosum</name>
    <dbReference type="NCBI Taxonomy" id="329046"/>
    <lineage>
        <taxon>Eukaryota</taxon>
        <taxon>Fungi</taxon>
        <taxon>Fungi incertae sedis</taxon>
        <taxon>Chytridiomycota</taxon>
        <taxon>Chytridiomycota incertae sedis</taxon>
        <taxon>Chytridiomycetes</taxon>
        <taxon>Chytridiales</taxon>
        <taxon>Chytriomycetaceae</taxon>
        <taxon>Rhizoclosmatium</taxon>
    </lineage>
</organism>
<comment type="caution">
    <text evidence="2">The sequence shown here is derived from an EMBL/GenBank/DDBJ whole genome shotgun (WGS) entry which is preliminary data.</text>
</comment>
<name>A0A1Y2CQU1_9FUNG</name>
<dbReference type="EMBL" id="MCGO01000009">
    <property type="protein sequence ID" value="ORY49409.1"/>
    <property type="molecule type" value="Genomic_DNA"/>
</dbReference>
<evidence type="ECO:0000313" key="3">
    <source>
        <dbReference type="Proteomes" id="UP000193642"/>
    </source>
</evidence>
<dbReference type="OrthoDB" id="442451at2759"/>
<reference evidence="2 3" key="1">
    <citation type="submission" date="2016-07" db="EMBL/GenBank/DDBJ databases">
        <title>Pervasive Adenine N6-methylation of Active Genes in Fungi.</title>
        <authorList>
            <consortium name="DOE Joint Genome Institute"/>
            <person name="Mondo S.J."/>
            <person name="Dannebaum R.O."/>
            <person name="Kuo R.C."/>
            <person name="Labutti K."/>
            <person name="Haridas S."/>
            <person name="Kuo A."/>
            <person name="Salamov A."/>
            <person name="Ahrendt S.R."/>
            <person name="Lipzen A."/>
            <person name="Sullivan W."/>
            <person name="Andreopoulos W.B."/>
            <person name="Clum A."/>
            <person name="Lindquist E."/>
            <person name="Daum C."/>
            <person name="Ramamoorthy G.K."/>
            <person name="Gryganskyi A."/>
            <person name="Culley D."/>
            <person name="Magnuson J.K."/>
            <person name="James T.Y."/>
            <person name="O'Malley M.A."/>
            <person name="Stajich J.E."/>
            <person name="Spatafora J.W."/>
            <person name="Visel A."/>
            <person name="Grigoriev I.V."/>
        </authorList>
    </citation>
    <scope>NUCLEOTIDE SEQUENCE [LARGE SCALE GENOMIC DNA]</scope>
    <source>
        <strain evidence="2 3">JEL800</strain>
    </source>
</reference>
<gene>
    <name evidence="2" type="ORF">BCR33DRAFT_713744</name>
</gene>
<feature type="coiled-coil region" evidence="1">
    <location>
        <begin position="148"/>
        <end position="194"/>
    </location>
</feature>
<evidence type="ECO:0000256" key="1">
    <source>
        <dbReference type="SAM" id="Coils"/>
    </source>
</evidence>
<sequence>MEALSQIDTAIDAIASTVAAAAPYISPILSVATYILENCRASTSKKAEYLSLGDLVARMSISIMKLDNISPYHAEAVRKAMYEIKVFLERNDTSKVDAADRFTRNLKKLKAIVSSKYVQVDLAILRSRLIQEASSLGIDLQVRTVIDVDEVKRDTEQLFENNAALLQKLEAMRIQLEERDRQNKERLERELQRKT</sequence>
<keyword evidence="1" id="KW-0175">Coiled coil</keyword>
<proteinExistence type="predicted"/>
<keyword evidence="3" id="KW-1185">Reference proteome</keyword>
<accession>A0A1Y2CQU1</accession>